<accession>A0A0F9ML58</accession>
<evidence type="ECO:0000313" key="3">
    <source>
        <dbReference type="EMBL" id="KKM69922.1"/>
    </source>
</evidence>
<dbReference type="EMBL" id="LAZR01009909">
    <property type="protein sequence ID" value="KKM69922.1"/>
    <property type="molecule type" value="Genomic_DNA"/>
</dbReference>
<gene>
    <name evidence="2" type="ORF">LCGC14_1445910</name>
    <name evidence="3" type="ORF">LCGC14_1445960</name>
</gene>
<dbReference type="AlphaFoldDB" id="A0A0F9ML58"/>
<proteinExistence type="predicted"/>
<evidence type="ECO:0000256" key="1">
    <source>
        <dbReference type="SAM" id="MobiDB-lite"/>
    </source>
</evidence>
<name>A0A0F9ML58_9ZZZZ</name>
<evidence type="ECO:0000313" key="2">
    <source>
        <dbReference type="EMBL" id="KKM69917.1"/>
    </source>
</evidence>
<sequence length="68" mass="7521">MWNVGTYGSDVKGEIQVGSPRKDESTEAEHRGGVACISEEGPVMGLERRGDIVQLYCRVNQKWEEPVG</sequence>
<protein>
    <submittedName>
        <fullName evidence="2">Uncharacterized protein</fullName>
    </submittedName>
</protein>
<dbReference type="EMBL" id="LAZR01009909">
    <property type="protein sequence ID" value="KKM69917.1"/>
    <property type="molecule type" value="Genomic_DNA"/>
</dbReference>
<feature type="region of interest" description="Disordered" evidence="1">
    <location>
        <begin position="1"/>
        <end position="31"/>
    </location>
</feature>
<comment type="caution">
    <text evidence="2">The sequence shown here is derived from an EMBL/GenBank/DDBJ whole genome shotgun (WGS) entry which is preliminary data.</text>
</comment>
<organism evidence="2">
    <name type="scientific">marine sediment metagenome</name>
    <dbReference type="NCBI Taxonomy" id="412755"/>
    <lineage>
        <taxon>unclassified sequences</taxon>
        <taxon>metagenomes</taxon>
        <taxon>ecological metagenomes</taxon>
    </lineage>
</organism>
<feature type="compositionally biased region" description="Basic and acidic residues" evidence="1">
    <location>
        <begin position="20"/>
        <end position="31"/>
    </location>
</feature>
<reference evidence="2" key="1">
    <citation type="journal article" date="2015" name="Nature">
        <title>Complex archaea that bridge the gap between prokaryotes and eukaryotes.</title>
        <authorList>
            <person name="Spang A."/>
            <person name="Saw J.H."/>
            <person name="Jorgensen S.L."/>
            <person name="Zaremba-Niedzwiedzka K."/>
            <person name="Martijn J."/>
            <person name="Lind A.E."/>
            <person name="van Eijk R."/>
            <person name="Schleper C."/>
            <person name="Guy L."/>
            <person name="Ettema T.J."/>
        </authorList>
    </citation>
    <scope>NUCLEOTIDE SEQUENCE</scope>
</reference>